<dbReference type="InterPro" id="IPR050148">
    <property type="entry name" value="Terpene_synthase-like"/>
</dbReference>
<dbReference type="Proteomes" id="UP000027138">
    <property type="component" value="Unassembled WGS sequence"/>
</dbReference>
<comment type="cofactor">
    <cofactor evidence="1">
        <name>Mg(2+)</name>
        <dbReference type="ChEBI" id="CHEBI:18420"/>
    </cofactor>
</comment>
<sequence>METTVLIVGAGPAGLAMSVCLSNILVSNIMLEKEDCHASLWKRRSYNRLHLHLAKEFCELPYMPHLPETPTFMPKETFIDYMDKYVRDHHLKSLLGKLEKNNILRQQVKQALDVPLHWRMRRIENRNFINIYQRDDSHNKAFLDLAISDYNLVQSVYQRELKELSRCRKGLTKVTSFITTIDDVYDIYGTLDELQLFTEAIERWDVNAVKDLPYYMKLSFLALYNTVNEMAYDTLKDNGEIIIPHLAKAWGDLCKAFLQEAKWAHNKSTPSFEEYIENGWRSVSGTVILILAFIPYSITINS</sequence>
<dbReference type="GO" id="GO:0000287">
    <property type="term" value="F:magnesium ion binding"/>
    <property type="evidence" value="ECO:0007669"/>
    <property type="project" value="InterPro"/>
</dbReference>
<dbReference type="InterPro" id="IPR008949">
    <property type="entry name" value="Isoprenoid_synthase_dom_sf"/>
</dbReference>
<reference evidence="6 7" key="1">
    <citation type="journal article" date="2014" name="PLoS ONE">
        <title>Global Analysis of Gene Expression Profiles in Physic Nut (Jatropha curcas L.) Seedlings Exposed to Salt Stress.</title>
        <authorList>
            <person name="Zhang L."/>
            <person name="Zhang C."/>
            <person name="Wu P."/>
            <person name="Chen Y."/>
            <person name="Li M."/>
            <person name="Jiang H."/>
            <person name="Wu G."/>
        </authorList>
    </citation>
    <scope>NUCLEOTIDE SEQUENCE [LARGE SCALE GENOMIC DNA]</scope>
    <source>
        <strain evidence="7">cv. GZQX0401</strain>
        <tissue evidence="6">Young leaves</tissue>
    </source>
</reference>
<evidence type="ECO:0008006" key="8">
    <source>
        <dbReference type="Google" id="ProtNLM"/>
    </source>
</evidence>
<keyword evidence="7" id="KW-1185">Reference proteome</keyword>
<dbReference type="EMBL" id="KK914324">
    <property type="protein sequence ID" value="KDP41019.1"/>
    <property type="molecule type" value="Genomic_DNA"/>
</dbReference>
<feature type="domain" description="FAD-binding" evidence="4">
    <location>
        <begin position="2"/>
        <end position="35"/>
    </location>
</feature>
<keyword evidence="3" id="KW-0460">Magnesium</keyword>
<dbReference type="Pfam" id="PF01494">
    <property type="entry name" value="FAD_binding_3"/>
    <property type="match status" value="1"/>
</dbReference>
<protein>
    <recommendedName>
        <fullName evidence="8">Terpene synthase metal-binding domain-containing protein</fullName>
    </recommendedName>
</protein>
<dbReference type="PANTHER" id="PTHR31225">
    <property type="entry name" value="OS04G0344100 PROTEIN-RELATED"/>
    <property type="match status" value="1"/>
</dbReference>
<dbReference type="PANTHER" id="PTHR31225:SF252">
    <property type="entry name" value="TERPENE SYNTHASE 12-RELATED"/>
    <property type="match status" value="1"/>
</dbReference>
<dbReference type="InterPro" id="IPR036965">
    <property type="entry name" value="Terpene_synth_N_sf"/>
</dbReference>
<organism evidence="6 7">
    <name type="scientific">Jatropha curcas</name>
    <name type="common">Barbados nut</name>
    <dbReference type="NCBI Taxonomy" id="180498"/>
    <lineage>
        <taxon>Eukaryota</taxon>
        <taxon>Viridiplantae</taxon>
        <taxon>Streptophyta</taxon>
        <taxon>Embryophyta</taxon>
        <taxon>Tracheophyta</taxon>
        <taxon>Spermatophyta</taxon>
        <taxon>Magnoliopsida</taxon>
        <taxon>eudicotyledons</taxon>
        <taxon>Gunneridae</taxon>
        <taxon>Pentapetalae</taxon>
        <taxon>rosids</taxon>
        <taxon>fabids</taxon>
        <taxon>Malpighiales</taxon>
        <taxon>Euphorbiaceae</taxon>
        <taxon>Crotonoideae</taxon>
        <taxon>Jatropheae</taxon>
        <taxon>Jatropha</taxon>
    </lineage>
</organism>
<dbReference type="SUPFAM" id="SSF48576">
    <property type="entry name" value="Terpenoid synthases"/>
    <property type="match status" value="1"/>
</dbReference>
<evidence type="ECO:0000256" key="2">
    <source>
        <dbReference type="ARBA" id="ARBA00022723"/>
    </source>
</evidence>
<dbReference type="SUPFAM" id="SSF48239">
    <property type="entry name" value="Terpenoid cyclases/Protein prenyltransferases"/>
    <property type="match status" value="1"/>
</dbReference>
<dbReference type="OrthoDB" id="1435774at2759"/>
<dbReference type="GO" id="GO:0016114">
    <property type="term" value="P:terpenoid biosynthetic process"/>
    <property type="evidence" value="ECO:0007669"/>
    <property type="project" value="InterPro"/>
</dbReference>
<dbReference type="GO" id="GO:0010333">
    <property type="term" value="F:terpene synthase activity"/>
    <property type="evidence" value="ECO:0007669"/>
    <property type="project" value="InterPro"/>
</dbReference>
<dbReference type="AlphaFoldDB" id="A0A067LA82"/>
<dbReference type="InterPro" id="IPR005630">
    <property type="entry name" value="Terpene_synthase_metal-bd"/>
</dbReference>
<dbReference type="InterPro" id="IPR036188">
    <property type="entry name" value="FAD/NAD-bd_sf"/>
</dbReference>
<dbReference type="InterPro" id="IPR008930">
    <property type="entry name" value="Terpenoid_cyclase/PrenylTrfase"/>
</dbReference>
<evidence type="ECO:0000313" key="6">
    <source>
        <dbReference type="EMBL" id="KDP41019.1"/>
    </source>
</evidence>
<evidence type="ECO:0000256" key="3">
    <source>
        <dbReference type="ARBA" id="ARBA00022842"/>
    </source>
</evidence>
<dbReference type="Gene3D" id="3.50.50.60">
    <property type="entry name" value="FAD/NAD(P)-binding domain"/>
    <property type="match status" value="1"/>
</dbReference>
<feature type="domain" description="Terpene synthase metal-binding" evidence="5">
    <location>
        <begin position="162"/>
        <end position="294"/>
    </location>
</feature>
<evidence type="ECO:0000256" key="1">
    <source>
        <dbReference type="ARBA" id="ARBA00001946"/>
    </source>
</evidence>
<accession>A0A067LA82</accession>
<dbReference type="InterPro" id="IPR002938">
    <property type="entry name" value="FAD-bd"/>
</dbReference>
<dbReference type="Gene3D" id="1.50.10.130">
    <property type="entry name" value="Terpene synthase, N-terminal domain"/>
    <property type="match status" value="1"/>
</dbReference>
<evidence type="ECO:0000259" key="5">
    <source>
        <dbReference type="Pfam" id="PF03936"/>
    </source>
</evidence>
<dbReference type="Pfam" id="PF03936">
    <property type="entry name" value="Terpene_synth_C"/>
    <property type="match status" value="1"/>
</dbReference>
<gene>
    <name evidence="6" type="ORF">JCGZ_03551</name>
</gene>
<dbReference type="Gene3D" id="1.10.600.10">
    <property type="entry name" value="Farnesyl Diphosphate Synthase"/>
    <property type="match status" value="2"/>
</dbReference>
<dbReference type="GO" id="GO:0071949">
    <property type="term" value="F:FAD binding"/>
    <property type="evidence" value="ECO:0007669"/>
    <property type="project" value="InterPro"/>
</dbReference>
<proteinExistence type="predicted"/>
<evidence type="ECO:0000259" key="4">
    <source>
        <dbReference type="Pfam" id="PF01494"/>
    </source>
</evidence>
<name>A0A067LA82_JATCU</name>
<dbReference type="SUPFAM" id="SSF51905">
    <property type="entry name" value="FAD/NAD(P)-binding domain"/>
    <property type="match status" value="1"/>
</dbReference>
<evidence type="ECO:0000313" key="7">
    <source>
        <dbReference type="Proteomes" id="UP000027138"/>
    </source>
</evidence>
<keyword evidence="2" id="KW-0479">Metal-binding</keyword>